<dbReference type="PANTHER" id="PTHR10587:SF133">
    <property type="entry name" value="CHITIN DEACETYLASE 1-RELATED"/>
    <property type="match status" value="1"/>
</dbReference>
<dbReference type="GO" id="GO:0046872">
    <property type="term" value="F:metal ion binding"/>
    <property type="evidence" value="ECO:0007669"/>
    <property type="project" value="UniProtKB-KW"/>
</dbReference>
<proteinExistence type="predicted"/>
<keyword evidence="2" id="KW-0378">Hydrolase</keyword>
<organism evidence="5 6">
    <name type="scientific">Halosimplex carlsbadense 2-9-1</name>
    <dbReference type="NCBI Taxonomy" id="797114"/>
    <lineage>
        <taxon>Archaea</taxon>
        <taxon>Methanobacteriati</taxon>
        <taxon>Methanobacteriota</taxon>
        <taxon>Stenosarchaea group</taxon>
        <taxon>Halobacteria</taxon>
        <taxon>Halobacteriales</taxon>
        <taxon>Haloarculaceae</taxon>
        <taxon>Halosimplex</taxon>
    </lineage>
</organism>
<dbReference type="Gene3D" id="3.20.20.370">
    <property type="entry name" value="Glycoside hydrolase/deacetylase"/>
    <property type="match status" value="1"/>
</dbReference>
<evidence type="ECO:0000313" key="6">
    <source>
        <dbReference type="Proteomes" id="UP000011626"/>
    </source>
</evidence>
<accession>M0CW43</accession>
<evidence type="ECO:0000256" key="1">
    <source>
        <dbReference type="ARBA" id="ARBA00022723"/>
    </source>
</evidence>
<evidence type="ECO:0000313" key="5">
    <source>
        <dbReference type="EMBL" id="ELZ27451.1"/>
    </source>
</evidence>
<evidence type="ECO:0000259" key="4">
    <source>
        <dbReference type="PROSITE" id="PS51677"/>
    </source>
</evidence>
<dbReference type="SUPFAM" id="SSF88713">
    <property type="entry name" value="Glycoside hydrolase/deacetylase"/>
    <property type="match status" value="1"/>
</dbReference>
<dbReference type="GO" id="GO:0005975">
    <property type="term" value="P:carbohydrate metabolic process"/>
    <property type="evidence" value="ECO:0007669"/>
    <property type="project" value="InterPro"/>
</dbReference>
<feature type="compositionally biased region" description="Low complexity" evidence="3">
    <location>
        <begin position="53"/>
        <end position="62"/>
    </location>
</feature>
<keyword evidence="1" id="KW-0479">Metal-binding</keyword>
<evidence type="ECO:0000256" key="3">
    <source>
        <dbReference type="SAM" id="MobiDB-lite"/>
    </source>
</evidence>
<dbReference type="AlphaFoldDB" id="M0CW43"/>
<protein>
    <submittedName>
        <fullName evidence="5">Polysaccharide deacetylase</fullName>
    </submittedName>
</protein>
<sequence length="411" mass="42567">MVDSEGDRSCRTVCRRGFVGLLGSVGLSALAGCGSGGSDGTATPAGAGDGETTETGGSTTATQRPATESAEPATDSSTAGPDPTSRPGDALAGSLPTPDTAAVARPDGEAGGLEVLDWAGFSGAVSYTFDDGQPSHAEHYDALQSTGANMTFYLSEQVDFEGADATWKRAAADGHEIGNHTTSHPYADLSGSSFGDPLDSPAAEIERCSTYITEATAQPDVWTMAAPFGDDGWADHAESGDLFLNRGVGGGAVAPGDGADPYDLPCYMAREGDTAETFTELIDGARSAGEWQILLFHSILPTDQQWYAPVDIDAITDSVDHATGLGDVWVDTVANIGAYWRGGQILSEAERTESGGETTWNWSLPDAFPADQHVRVTVDGGTLLQNGGELSWDPHGYYEVSLDAGSLTLAP</sequence>
<keyword evidence="6" id="KW-1185">Reference proteome</keyword>
<comment type="caution">
    <text evidence="5">The sequence shown here is derived from an EMBL/GenBank/DDBJ whole genome shotgun (WGS) entry which is preliminary data.</text>
</comment>
<dbReference type="InterPro" id="IPR050248">
    <property type="entry name" value="Polysacc_deacetylase_ArnD"/>
</dbReference>
<gene>
    <name evidence="5" type="ORF">C475_06015</name>
</gene>
<dbReference type="GO" id="GO:0016020">
    <property type="term" value="C:membrane"/>
    <property type="evidence" value="ECO:0007669"/>
    <property type="project" value="TreeGrafter"/>
</dbReference>
<dbReference type="InterPro" id="IPR002509">
    <property type="entry name" value="NODB_dom"/>
</dbReference>
<dbReference type="RefSeq" id="WP_006882875.1">
    <property type="nucleotide sequence ID" value="NZ_AOIU01000013.1"/>
</dbReference>
<feature type="domain" description="NodB homology" evidence="4">
    <location>
        <begin position="123"/>
        <end position="331"/>
    </location>
</feature>
<dbReference type="eggNOG" id="arCOG02878">
    <property type="taxonomic scope" value="Archaea"/>
</dbReference>
<dbReference type="STRING" id="797114.C475_06015"/>
<feature type="region of interest" description="Disordered" evidence="3">
    <location>
        <begin position="36"/>
        <end position="106"/>
    </location>
</feature>
<dbReference type="GO" id="GO:0016810">
    <property type="term" value="F:hydrolase activity, acting on carbon-nitrogen (but not peptide) bonds"/>
    <property type="evidence" value="ECO:0007669"/>
    <property type="project" value="InterPro"/>
</dbReference>
<dbReference type="Pfam" id="PF01522">
    <property type="entry name" value="Polysacc_deac_1"/>
    <property type="match status" value="1"/>
</dbReference>
<dbReference type="InterPro" id="IPR011330">
    <property type="entry name" value="Glyco_hydro/deAcase_b/a-brl"/>
</dbReference>
<name>M0CW43_9EURY</name>
<dbReference type="Proteomes" id="UP000011626">
    <property type="component" value="Unassembled WGS sequence"/>
</dbReference>
<dbReference type="PROSITE" id="PS51677">
    <property type="entry name" value="NODB"/>
    <property type="match status" value="1"/>
</dbReference>
<evidence type="ECO:0000256" key="2">
    <source>
        <dbReference type="ARBA" id="ARBA00022801"/>
    </source>
</evidence>
<reference evidence="5 6" key="1">
    <citation type="journal article" date="2014" name="PLoS Genet.">
        <title>Phylogenetically driven sequencing of extremely halophilic archaea reveals strategies for static and dynamic osmo-response.</title>
        <authorList>
            <person name="Becker E.A."/>
            <person name="Seitzer P.M."/>
            <person name="Tritt A."/>
            <person name="Larsen D."/>
            <person name="Krusor M."/>
            <person name="Yao A.I."/>
            <person name="Wu D."/>
            <person name="Madern D."/>
            <person name="Eisen J.A."/>
            <person name="Darling A.E."/>
            <person name="Facciotti M.T."/>
        </authorList>
    </citation>
    <scope>NUCLEOTIDE SEQUENCE [LARGE SCALE GENOMIC DNA]</scope>
    <source>
        <strain evidence="5 6">2-9-1</strain>
    </source>
</reference>
<dbReference type="EMBL" id="AOIU01000013">
    <property type="protein sequence ID" value="ELZ27451.1"/>
    <property type="molecule type" value="Genomic_DNA"/>
</dbReference>
<dbReference type="OrthoDB" id="275601at2157"/>
<dbReference type="PANTHER" id="PTHR10587">
    <property type="entry name" value="GLYCOSYL TRANSFERASE-RELATED"/>
    <property type="match status" value="1"/>
</dbReference>